<evidence type="ECO:0000313" key="2">
    <source>
        <dbReference type="EMBL" id="ORY65541.1"/>
    </source>
</evidence>
<feature type="region of interest" description="Disordered" evidence="1">
    <location>
        <begin position="754"/>
        <end position="836"/>
    </location>
</feature>
<organism evidence="2 3">
    <name type="scientific">Pseudomassariella vexata</name>
    <dbReference type="NCBI Taxonomy" id="1141098"/>
    <lineage>
        <taxon>Eukaryota</taxon>
        <taxon>Fungi</taxon>
        <taxon>Dikarya</taxon>
        <taxon>Ascomycota</taxon>
        <taxon>Pezizomycotina</taxon>
        <taxon>Sordariomycetes</taxon>
        <taxon>Xylariomycetidae</taxon>
        <taxon>Amphisphaeriales</taxon>
        <taxon>Pseudomassariaceae</taxon>
        <taxon>Pseudomassariella</taxon>
    </lineage>
</organism>
<feature type="region of interest" description="Disordered" evidence="1">
    <location>
        <begin position="407"/>
        <end position="430"/>
    </location>
</feature>
<dbReference type="OrthoDB" id="4161595at2759"/>
<proteinExistence type="predicted"/>
<evidence type="ECO:0000256" key="1">
    <source>
        <dbReference type="SAM" id="MobiDB-lite"/>
    </source>
</evidence>
<dbReference type="EMBL" id="MCFJ01000006">
    <property type="protein sequence ID" value="ORY65541.1"/>
    <property type="molecule type" value="Genomic_DNA"/>
</dbReference>
<feature type="compositionally biased region" description="Low complexity" evidence="1">
    <location>
        <begin position="111"/>
        <end position="122"/>
    </location>
</feature>
<feature type="region of interest" description="Disordered" evidence="1">
    <location>
        <begin position="184"/>
        <end position="231"/>
    </location>
</feature>
<comment type="caution">
    <text evidence="2">The sequence shown here is derived from an EMBL/GenBank/DDBJ whole genome shotgun (WGS) entry which is preliminary data.</text>
</comment>
<protein>
    <submittedName>
        <fullName evidence="2">Uncharacterized protein</fullName>
    </submittedName>
</protein>
<feature type="compositionally biased region" description="Basic and acidic residues" evidence="1">
    <location>
        <begin position="821"/>
        <end position="836"/>
    </location>
</feature>
<dbReference type="InParanoid" id="A0A1Y2E1W4"/>
<dbReference type="Proteomes" id="UP000193689">
    <property type="component" value="Unassembled WGS sequence"/>
</dbReference>
<dbReference type="GeneID" id="63770304"/>
<feature type="compositionally biased region" description="Polar residues" evidence="1">
    <location>
        <begin position="665"/>
        <end position="682"/>
    </location>
</feature>
<dbReference type="STRING" id="1141098.A0A1Y2E1W4"/>
<gene>
    <name evidence="2" type="ORF">BCR38DRAFT_200417</name>
</gene>
<feature type="region of interest" description="Disordered" evidence="1">
    <location>
        <begin position="665"/>
        <end position="706"/>
    </location>
</feature>
<reference evidence="2 3" key="1">
    <citation type="submission" date="2016-07" db="EMBL/GenBank/DDBJ databases">
        <title>Pervasive Adenine N6-methylation of Active Genes in Fungi.</title>
        <authorList>
            <consortium name="DOE Joint Genome Institute"/>
            <person name="Mondo S.J."/>
            <person name="Dannebaum R.O."/>
            <person name="Kuo R.C."/>
            <person name="Labutti K."/>
            <person name="Haridas S."/>
            <person name="Kuo A."/>
            <person name="Salamov A."/>
            <person name="Ahrendt S.R."/>
            <person name="Lipzen A."/>
            <person name="Sullivan W."/>
            <person name="Andreopoulos W.B."/>
            <person name="Clum A."/>
            <person name="Lindquist E."/>
            <person name="Daum C."/>
            <person name="Ramamoorthy G.K."/>
            <person name="Gryganskyi A."/>
            <person name="Culley D."/>
            <person name="Magnuson J.K."/>
            <person name="James T.Y."/>
            <person name="O'Malley M.A."/>
            <person name="Stajich J.E."/>
            <person name="Spatafora J.W."/>
            <person name="Visel A."/>
            <person name="Grigoriev I.V."/>
        </authorList>
    </citation>
    <scope>NUCLEOTIDE SEQUENCE [LARGE SCALE GENOMIC DNA]</scope>
    <source>
        <strain evidence="2 3">CBS 129021</strain>
    </source>
</reference>
<feature type="region of interest" description="Disordered" evidence="1">
    <location>
        <begin position="261"/>
        <end position="283"/>
    </location>
</feature>
<feature type="region of interest" description="Disordered" evidence="1">
    <location>
        <begin position="500"/>
        <end position="519"/>
    </location>
</feature>
<dbReference type="RefSeq" id="XP_040716693.1">
    <property type="nucleotide sequence ID" value="XM_040854092.1"/>
</dbReference>
<name>A0A1Y2E1W4_9PEZI</name>
<accession>A0A1Y2E1W4</accession>
<feature type="compositionally biased region" description="Pro residues" evidence="1">
    <location>
        <begin position="264"/>
        <end position="277"/>
    </location>
</feature>
<feature type="compositionally biased region" description="Low complexity" evidence="1">
    <location>
        <begin position="683"/>
        <end position="706"/>
    </location>
</feature>
<feature type="region of interest" description="Disordered" evidence="1">
    <location>
        <begin position="1"/>
        <end position="74"/>
    </location>
</feature>
<feature type="compositionally biased region" description="Polar residues" evidence="1">
    <location>
        <begin position="7"/>
        <end position="27"/>
    </location>
</feature>
<keyword evidence="3" id="KW-1185">Reference proteome</keyword>
<dbReference type="AlphaFoldDB" id="A0A1Y2E1W4"/>
<feature type="region of interest" description="Disordered" evidence="1">
    <location>
        <begin position="89"/>
        <end position="122"/>
    </location>
</feature>
<evidence type="ECO:0000313" key="3">
    <source>
        <dbReference type="Proteomes" id="UP000193689"/>
    </source>
</evidence>
<sequence length="836" mass="93146">MDVTALLNASSAAHRQAQGSVDQTPTPSVADGSITCSSTVRTPSPEKALSRRTSESRTPNRSRTPWDAGGYSLPLTLDTKATQASARPAFYNDSPVGSASPKSPRHKFSDSHSSLSSYTSSSNSAVHSRFSSLSTVSGFHTMPTVITDVSALDSRCCDNIDSAISRTSMPDLPKRRKDGVVSPTTIVEEPTMLGSRRPDSPSDAMLISRGAQGLDQMSPQETANPRDLKNDLNYLIPPELSKTHKRAVSAPDFAALGAIDQTYPPLPSTLQPTPPPSQQDDRRSSYVMDANLASSPVDDGLPALDESIKCMYVDNCDTGSQPRKAISHIFGRNKLCTRMIPQHVWVHFCRKHYQRSRYRNAQEYAKLQCELVQKQVRRVQAWSDENKRNNQAGVVQDWSLSIRKREQKRLDDRNSSGKKRPYRDESEDDEEALDRAVLNGTAVPAWLLSKCGNGYSTETIEAIVAQLKSEMDSNNLTQIPDIEILPNISTEQEDGKKKLVLPRKNSSGGSHKRSQSVGVARNEPISMMRRVSQPNFTAGWRPEDAMHSSPMDKRQRITEFSPYGDRQGAMRQATERPGMRTIHRLPHRPAFGNIRENQTEESYFDDEDARGSHYNFGGPLPAPTPQRLASQPMAVQLDPTSTPQGYMDMRRPMHQRAHSEMAPYHNTNFTFRPSSSSGYSQLPTSSSGYPPVPSSSSTYPSVPQPYSTEAMPYDTAYMRTDPTFGAGGPPGYYDESPLQRQYAAPQPVQQLWQTQPSASPTPYGQPRHMRHQNTPGPQQIVPRMSPVEQDLRQQAPFETQPTYHRRQPSYAPTTRQMAYRPVEESEQGKTLYSERR</sequence>